<dbReference type="AlphaFoldDB" id="A0AAE0A5P6"/>
<evidence type="ECO:0000313" key="7">
    <source>
        <dbReference type="EMBL" id="KAK3204199.1"/>
    </source>
</evidence>
<proteinExistence type="inferred from homology"/>
<evidence type="ECO:0000256" key="3">
    <source>
        <dbReference type="ARBA" id="ARBA00022676"/>
    </source>
</evidence>
<dbReference type="Pfam" id="PF03016">
    <property type="entry name" value="Exostosin_GT47"/>
    <property type="match status" value="1"/>
</dbReference>
<protein>
    <recommendedName>
        <fullName evidence="6">Exostosin GT47 domain-containing protein</fullName>
    </recommendedName>
</protein>
<keyword evidence="4" id="KW-0735">Signal-anchor</keyword>
<keyword evidence="5" id="KW-0333">Golgi apparatus</keyword>
<evidence type="ECO:0000259" key="6">
    <source>
        <dbReference type="Pfam" id="PF03016"/>
    </source>
</evidence>
<comment type="caution">
    <text evidence="7">The sequence shown here is derived from an EMBL/GenBank/DDBJ whole genome shotgun (WGS) entry which is preliminary data.</text>
</comment>
<reference evidence="7" key="1">
    <citation type="journal article" date="2023" name="Plant J.">
        <title>Genome sequences and population genomics provide insights into the demographic history, inbreeding, and mutation load of two 'living fossil' tree species of Dipteronia.</title>
        <authorList>
            <person name="Feng Y."/>
            <person name="Comes H.P."/>
            <person name="Chen J."/>
            <person name="Zhu S."/>
            <person name="Lu R."/>
            <person name="Zhang X."/>
            <person name="Li P."/>
            <person name="Qiu J."/>
            <person name="Olsen K.M."/>
            <person name="Qiu Y."/>
        </authorList>
    </citation>
    <scope>NUCLEOTIDE SEQUENCE</scope>
    <source>
        <strain evidence="7">NBL</strain>
    </source>
</reference>
<accession>A0AAE0A5P6</accession>
<comment type="similarity">
    <text evidence="2">Belongs to the glycosyltransferase 47 family.</text>
</comment>
<dbReference type="Proteomes" id="UP001281410">
    <property type="component" value="Unassembled WGS sequence"/>
</dbReference>
<dbReference type="GO" id="GO:0016757">
    <property type="term" value="F:glycosyltransferase activity"/>
    <property type="evidence" value="ECO:0007669"/>
    <property type="project" value="UniProtKB-KW"/>
</dbReference>
<evidence type="ECO:0000313" key="8">
    <source>
        <dbReference type="Proteomes" id="UP001281410"/>
    </source>
</evidence>
<comment type="subcellular location">
    <subcellularLocation>
        <location evidence="1">Golgi apparatus membrane</location>
        <topology evidence="1">Single-pass type II membrane protein</topology>
    </subcellularLocation>
</comment>
<dbReference type="EMBL" id="JANJYJ010000006">
    <property type="protein sequence ID" value="KAK3204199.1"/>
    <property type="molecule type" value="Genomic_DNA"/>
</dbReference>
<evidence type="ECO:0000256" key="4">
    <source>
        <dbReference type="ARBA" id="ARBA00022968"/>
    </source>
</evidence>
<organism evidence="7 8">
    <name type="scientific">Dipteronia sinensis</name>
    <dbReference type="NCBI Taxonomy" id="43782"/>
    <lineage>
        <taxon>Eukaryota</taxon>
        <taxon>Viridiplantae</taxon>
        <taxon>Streptophyta</taxon>
        <taxon>Embryophyta</taxon>
        <taxon>Tracheophyta</taxon>
        <taxon>Spermatophyta</taxon>
        <taxon>Magnoliopsida</taxon>
        <taxon>eudicotyledons</taxon>
        <taxon>Gunneridae</taxon>
        <taxon>Pentapetalae</taxon>
        <taxon>rosids</taxon>
        <taxon>malvids</taxon>
        <taxon>Sapindales</taxon>
        <taxon>Sapindaceae</taxon>
        <taxon>Hippocastanoideae</taxon>
        <taxon>Acereae</taxon>
        <taxon>Dipteronia</taxon>
    </lineage>
</organism>
<evidence type="ECO:0000256" key="5">
    <source>
        <dbReference type="ARBA" id="ARBA00023034"/>
    </source>
</evidence>
<evidence type="ECO:0000256" key="1">
    <source>
        <dbReference type="ARBA" id="ARBA00004323"/>
    </source>
</evidence>
<keyword evidence="8" id="KW-1185">Reference proteome</keyword>
<sequence length="164" mass="18979">MKVFQSSVFCLQPPGDSYTRRSIFDSILAGCIPVFFHPGTAYAQYLWHLPKNYTTYSLYMPVREIKDWKVRIKETLLGISEDRVVELREEVIRLIPRIIYADPNSKLESIEDDAFDLSVKGILERIERVRELIREGKDPSIGFSDGDDYKYTFSPYGGELNVTI</sequence>
<dbReference type="InterPro" id="IPR040911">
    <property type="entry name" value="Exostosin_GT47"/>
</dbReference>
<name>A0AAE0A5P6_9ROSI</name>
<feature type="domain" description="Exostosin GT47" evidence="6">
    <location>
        <begin position="1"/>
        <end position="72"/>
    </location>
</feature>
<gene>
    <name evidence="7" type="ORF">Dsin_018245</name>
</gene>
<dbReference type="GO" id="GO:0000139">
    <property type="term" value="C:Golgi membrane"/>
    <property type="evidence" value="ECO:0007669"/>
    <property type="project" value="UniProtKB-SubCell"/>
</dbReference>
<dbReference type="PANTHER" id="PTHR11062">
    <property type="entry name" value="EXOSTOSIN HEPARAN SULFATE GLYCOSYLTRANSFERASE -RELATED"/>
    <property type="match status" value="1"/>
</dbReference>
<keyword evidence="3" id="KW-0328">Glycosyltransferase</keyword>
<dbReference type="PANTHER" id="PTHR11062:SF241">
    <property type="entry name" value="XYLOGLUCAN GALACTOSYLTRANSFERASE GT14-RELATED"/>
    <property type="match status" value="1"/>
</dbReference>
<keyword evidence="4" id="KW-0812">Transmembrane</keyword>
<evidence type="ECO:0000256" key="2">
    <source>
        <dbReference type="ARBA" id="ARBA00010271"/>
    </source>
</evidence>
<keyword evidence="3" id="KW-0808">Transferase</keyword>
<dbReference type="InterPro" id="IPR004263">
    <property type="entry name" value="Exostosin"/>
</dbReference>